<dbReference type="PANTHER" id="PTHR43047">
    <property type="entry name" value="TWO-COMPONENT HISTIDINE PROTEIN KINASE"/>
    <property type="match status" value="1"/>
</dbReference>
<dbReference type="RefSeq" id="WP_086745410.1">
    <property type="nucleotide sequence ID" value="NZ_MWPV01000006.1"/>
</dbReference>
<dbReference type="GO" id="GO:0000155">
    <property type="term" value="F:phosphorelay sensor kinase activity"/>
    <property type="evidence" value="ECO:0007669"/>
    <property type="project" value="InterPro"/>
</dbReference>
<dbReference type="InterPro" id="IPR036890">
    <property type="entry name" value="HATPase_C_sf"/>
</dbReference>
<dbReference type="InterPro" id="IPR005467">
    <property type="entry name" value="His_kinase_dom"/>
</dbReference>
<dbReference type="SMART" id="SM00387">
    <property type="entry name" value="HATPase_c"/>
    <property type="match status" value="1"/>
</dbReference>
<dbReference type="Proteomes" id="UP000194841">
    <property type="component" value="Unassembled WGS sequence"/>
</dbReference>
<dbReference type="Pfam" id="PF02518">
    <property type="entry name" value="HATPase_c"/>
    <property type="match status" value="1"/>
</dbReference>
<keyword evidence="6" id="KW-0902">Two-component regulatory system</keyword>
<keyword evidence="3 7" id="KW-0597">Phosphoprotein</keyword>
<name>A0A244CLM0_PSEDV</name>
<dbReference type="SMART" id="SM00091">
    <property type="entry name" value="PAS"/>
    <property type="match status" value="3"/>
</dbReference>
<dbReference type="InterPro" id="IPR000700">
    <property type="entry name" value="PAS-assoc_C"/>
</dbReference>
<evidence type="ECO:0000256" key="7">
    <source>
        <dbReference type="PROSITE-ProRule" id="PRU00169"/>
    </source>
</evidence>
<dbReference type="PROSITE" id="PS50110">
    <property type="entry name" value="RESPONSE_REGULATORY"/>
    <property type="match status" value="1"/>
</dbReference>
<feature type="domain" description="PAC" evidence="10">
    <location>
        <begin position="379"/>
        <end position="431"/>
    </location>
</feature>
<sequence>MKQSRLAFLEEENKKLKSQLECVTFERDKYKMLFDASADALSIIDLKSGKFVECNQSAVQMHGVASKAQFLTLKPSDLSPECQPCGGSSEALAIAHIEKACNDGAELFQWFHTRLDGSAFPCLVSLTAIHLKAESFILAIGRDISQLVETQEKLSAALTDLKLYESAYQKEKKKFETFVDLAPIGIAINSFDTGAFVYVNREFGRFTGYNLDELNQMDYWALTPASYEAQEQAQLASLVQTGRYGPYLKEYIHKKGHHYPVLLSGIKITDENNESFIWSVVQDVSEQKAIEDQLLNAKNKADATALKMQLANDSAGIGVWEWDLVSNDLIWDEWMYKLYGVSPEQFSGAFDAWVSSVHPDDIDDAKAELFSAIEGRGQYNPEFRVIHPNGDIRTIKASAEVLLDEHGQAVKVVGVNYDVTEKVSTMARLAKAKLAAENAARAKSEFLSNMSHEIRTPMNAILGGLQLLRSASLEEGLGTILDNATYSAKSLLTIINDILDYSKIESNKLELEQAPFSLIKVLDSIKYDLDSQVSNKGIKFLISIDQHFVDGWLGDFVRVKQIFLNLASNAVKFTNEGRIELKVAVTELNQHQALAITVIDTGIGMDEAAQKKIFERFSQADTSTTRQYGGTGLGMSITNSLVTLMQGTIELTSVINKGTSVHVVLPLKQVALVANNEHVATQFVPDMGGRKILIAEDNKINQIVIQTMLKATQADVTIVDNGLLAVEAFAAHHFDLVLMDIHMPEMDGIEAQKKIKQMNDQVPIIALTANVMANHVAAYLNQGFVAHIGKPIDMQNLFDVLQRYN</sequence>
<evidence type="ECO:0000259" key="10">
    <source>
        <dbReference type="PROSITE" id="PS50113"/>
    </source>
</evidence>
<protein>
    <recommendedName>
        <fullName evidence="2">histidine kinase</fullName>
        <ecNumber evidence="2">2.7.13.3</ecNumber>
    </recommendedName>
</protein>
<dbReference type="PRINTS" id="PR00344">
    <property type="entry name" value="BCTRLSENSOR"/>
</dbReference>
<evidence type="ECO:0000259" key="8">
    <source>
        <dbReference type="PROSITE" id="PS50109"/>
    </source>
</evidence>
<evidence type="ECO:0000256" key="2">
    <source>
        <dbReference type="ARBA" id="ARBA00012438"/>
    </source>
</evidence>
<dbReference type="EC" id="2.7.13.3" evidence="2"/>
<dbReference type="Gene3D" id="3.30.450.20">
    <property type="entry name" value="PAS domain"/>
    <property type="match status" value="3"/>
</dbReference>
<feature type="domain" description="Histidine kinase" evidence="8">
    <location>
        <begin position="449"/>
        <end position="669"/>
    </location>
</feature>
<keyword evidence="4" id="KW-0808">Transferase</keyword>
<dbReference type="InterPro" id="IPR004358">
    <property type="entry name" value="Sig_transdc_His_kin-like_C"/>
</dbReference>
<keyword evidence="12" id="KW-1185">Reference proteome</keyword>
<dbReference type="AlphaFoldDB" id="A0A244CLM0"/>
<keyword evidence="5 11" id="KW-0418">Kinase</keyword>
<dbReference type="Gene3D" id="3.40.50.2300">
    <property type="match status" value="1"/>
</dbReference>
<feature type="domain" description="Response regulatory" evidence="9">
    <location>
        <begin position="691"/>
        <end position="805"/>
    </location>
</feature>
<dbReference type="InterPro" id="IPR003594">
    <property type="entry name" value="HATPase_dom"/>
</dbReference>
<gene>
    <name evidence="11" type="ORF">B1199_17380</name>
</gene>
<dbReference type="PANTHER" id="PTHR43047:SF64">
    <property type="entry name" value="HISTIDINE KINASE CONTAINING CHEY-HOMOLOGOUS RECEIVER DOMAIN AND PAS DOMAIN-RELATED"/>
    <property type="match status" value="1"/>
</dbReference>
<evidence type="ECO:0000313" key="12">
    <source>
        <dbReference type="Proteomes" id="UP000194841"/>
    </source>
</evidence>
<comment type="caution">
    <text evidence="11">The sequence shown here is derived from an EMBL/GenBank/DDBJ whole genome shotgun (WGS) entry which is preliminary data.</text>
</comment>
<dbReference type="CDD" id="cd16922">
    <property type="entry name" value="HATPase_EvgS-ArcB-TorS-like"/>
    <property type="match status" value="1"/>
</dbReference>
<dbReference type="NCBIfam" id="TIGR00229">
    <property type="entry name" value="sensory_box"/>
    <property type="match status" value="2"/>
</dbReference>
<dbReference type="Pfam" id="PF13426">
    <property type="entry name" value="PAS_9"/>
    <property type="match status" value="2"/>
</dbReference>
<dbReference type="SUPFAM" id="SSF55785">
    <property type="entry name" value="PYP-like sensor domain (PAS domain)"/>
    <property type="match status" value="3"/>
</dbReference>
<evidence type="ECO:0000259" key="9">
    <source>
        <dbReference type="PROSITE" id="PS50110"/>
    </source>
</evidence>
<dbReference type="SMART" id="SM00086">
    <property type="entry name" value="PAC"/>
    <property type="match status" value="3"/>
</dbReference>
<dbReference type="Gene3D" id="3.30.565.10">
    <property type="entry name" value="Histidine kinase-like ATPase, C-terminal domain"/>
    <property type="match status" value="1"/>
</dbReference>
<evidence type="ECO:0000313" key="11">
    <source>
        <dbReference type="EMBL" id="OUL56438.1"/>
    </source>
</evidence>
<comment type="catalytic activity">
    <reaction evidence="1">
        <text>ATP + protein L-histidine = ADP + protein N-phospho-L-histidine.</text>
        <dbReference type="EC" id="2.7.13.3"/>
    </reaction>
</comment>
<dbReference type="CDD" id="cd00130">
    <property type="entry name" value="PAS"/>
    <property type="match status" value="2"/>
</dbReference>
<evidence type="ECO:0000256" key="6">
    <source>
        <dbReference type="ARBA" id="ARBA00023012"/>
    </source>
</evidence>
<accession>A0A244CLM0</accession>
<dbReference type="Pfam" id="PF00072">
    <property type="entry name" value="Response_reg"/>
    <property type="match status" value="1"/>
</dbReference>
<dbReference type="PROSITE" id="PS50113">
    <property type="entry name" value="PAC"/>
    <property type="match status" value="1"/>
</dbReference>
<dbReference type="SUPFAM" id="SSF47384">
    <property type="entry name" value="Homodimeric domain of signal transducing histidine kinase"/>
    <property type="match status" value="1"/>
</dbReference>
<evidence type="ECO:0000256" key="5">
    <source>
        <dbReference type="ARBA" id="ARBA00022777"/>
    </source>
</evidence>
<proteinExistence type="predicted"/>
<dbReference type="EMBL" id="MWPV01000006">
    <property type="protein sequence ID" value="OUL56438.1"/>
    <property type="molecule type" value="Genomic_DNA"/>
</dbReference>
<evidence type="ECO:0000256" key="3">
    <source>
        <dbReference type="ARBA" id="ARBA00022553"/>
    </source>
</evidence>
<dbReference type="Pfam" id="PF08447">
    <property type="entry name" value="PAS_3"/>
    <property type="match status" value="1"/>
</dbReference>
<dbReference type="CDD" id="cd00082">
    <property type="entry name" value="HisKA"/>
    <property type="match status" value="1"/>
</dbReference>
<dbReference type="InterPro" id="IPR013655">
    <property type="entry name" value="PAS_fold_3"/>
</dbReference>
<evidence type="ECO:0000256" key="1">
    <source>
        <dbReference type="ARBA" id="ARBA00000085"/>
    </source>
</evidence>
<dbReference type="FunFam" id="3.30.565.10:FF:000010">
    <property type="entry name" value="Sensor histidine kinase RcsC"/>
    <property type="match status" value="1"/>
</dbReference>
<dbReference type="Pfam" id="PF00512">
    <property type="entry name" value="HisKA"/>
    <property type="match status" value="1"/>
</dbReference>
<dbReference type="Gene3D" id="1.10.287.130">
    <property type="match status" value="1"/>
</dbReference>
<dbReference type="Gene3D" id="2.10.70.100">
    <property type="match status" value="1"/>
</dbReference>
<dbReference type="SUPFAM" id="SSF52172">
    <property type="entry name" value="CheY-like"/>
    <property type="match status" value="1"/>
</dbReference>
<dbReference type="InterPro" id="IPR036097">
    <property type="entry name" value="HisK_dim/P_sf"/>
</dbReference>
<dbReference type="InterPro" id="IPR001789">
    <property type="entry name" value="Sig_transdc_resp-reg_receiver"/>
</dbReference>
<dbReference type="CDD" id="cd17546">
    <property type="entry name" value="REC_hyHK_CKI1_RcsC-like"/>
    <property type="match status" value="1"/>
</dbReference>
<dbReference type="PROSITE" id="PS50109">
    <property type="entry name" value="HIS_KIN"/>
    <property type="match status" value="1"/>
</dbReference>
<dbReference type="OrthoDB" id="9810730at2"/>
<dbReference type="SMART" id="SM00388">
    <property type="entry name" value="HisKA"/>
    <property type="match status" value="1"/>
</dbReference>
<dbReference type="InterPro" id="IPR000014">
    <property type="entry name" value="PAS"/>
</dbReference>
<dbReference type="SMART" id="SM00448">
    <property type="entry name" value="REC"/>
    <property type="match status" value="1"/>
</dbReference>
<dbReference type="InterPro" id="IPR011006">
    <property type="entry name" value="CheY-like_superfamily"/>
</dbReference>
<dbReference type="InterPro" id="IPR035965">
    <property type="entry name" value="PAS-like_dom_sf"/>
</dbReference>
<dbReference type="InterPro" id="IPR003661">
    <property type="entry name" value="HisK_dim/P_dom"/>
</dbReference>
<reference evidence="11 12" key="1">
    <citation type="submission" date="2017-02" db="EMBL/GenBank/DDBJ databases">
        <title>Pseudoalteromonas ulvae TC14 Genome.</title>
        <authorList>
            <person name="Molmeret M."/>
        </authorList>
    </citation>
    <scope>NUCLEOTIDE SEQUENCE [LARGE SCALE GENOMIC DNA]</scope>
    <source>
        <strain evidence="11">TC14</strain>
    </source>
</reference>
<organism evidence="11 12">
    <name type="scientific">Pseudoalteromonas ulvae</name>
    <dbReference type="NCBI Taxonomy" id="107327"/>
    <lineage>
        <taxon>Bacteria</taxon>
        <taxon>Pseudomonadati</taxon>
        <taxon>Pseudomonadota</taxon>
        <taxon>Gammaproteobacteria</taxon>
        <taxon>Alteromonadales</taxon>
        <taxon>Pseudoalteromonadaceae</taxon>
        <taxon>Pseudoalteromonas</taxon>
    </lineage>
</organism>
<dbReference type="InterPro" id="IPR001610">
    <property type="entry name" value="PAC"/>
</dbReference>
<evidence type="ECO:0000256" key="4">
    <source>
        <dbReference type="ARBA" id="ARBA00022679"/>
    </source>
</evidence>
<feature type="modified residue" description="4-aspartylphosphate" evidence="7">
    <location>
        <position position="740"/>
    </location>
</feature>
<dbReference type="SUPFAM" id="SSF55874">
    <property type="entry name" value="ATPase domain of HSP90 chaperone/DNA topoisomerase II/histidine kinase"/>
    <property type="match status" value="1"/>
</dbReference>